<gene>
    <name evidence="1" type="ORF">TSUD_314220</name>
</gene>
<proteinExistence type="predicted"/>
<organism evidence="1 2">
    <name type="scientific">Trifolium subterraneum</name>
    <name type="common">Subterranean clover</name>
    <dbReference type="NCBI Taxonomy" id="3900"/>
    <lineage>
        <taxon>Eukaryota</taxon>
        <taxon>Viridiplantae</taxon>
        <taxon>Streptophyta</taxon>
        <taxon>Embryophyta</taxon>
        <taxon>Tracheophyta</taxon>
        <taxon>Spermatophyta</taxon>
        <taxon>Magnoliopsida</taxon>
        <taxon>eudicotyledons</taxon>
        <taxon>Gunneridae</taxon>
        <taxon>Pentapetalae</taxon>
        <taxon>rosids</taxon>
        <taxon>fabids</taxon>
        <taxon>Fabales</taxon>
        <taxon>Fabaceae</taxon>
        <taxon>Papilionoideae</taxon>
        <taxon>50 kb inversion clade</taxon>
        <taxon>NPAAA clade</taxon>
        <taxon>Hologalegina</taxon>
        <taxon>IRL clade</taxon>
        <taxon>Trifolieae</taxon>
        <taxon>Trifolium</taxon>
    </lineage>
</organism>
<dbReference type="AlphaFoldDB" id="A0A2Z6MTP2"/>
<accession>A0A2Z6MTP2</accession>
<sequence>MFFVCTPLTTCRREAPSLMNPTHVDVFTKGHENGKDWNSKQRDTSIIKPHSFSSPFSSLPFDNNSAERLMMSTWHFILMPTVTVTMPLKDKRNN</sequence>
<dbReference type="Proteomes" id="UP000242715">
    <property type="component" value="Unassembled WGS sequence"/>
</dbReference>
<keyword evidence="2" id="KW-1185">Reference proteome</keyword>
<protein>
    <submittedName>
        <fullName evidence="1">Uncharacterized protein</fullName>
    </submittedName>
</protein>
<dbReference type="EMBL" id="DF973346">
    <property type="protein sequence ID" value="GAU27060.1"/>
    <property type="molecule type" value="Genomic_DNA"/>
</dbReference>
<evidence type="ECO:0000313" key="1">
    <source>
        <dbReference type="EMBL" id="GAU27060.1"/>
    </source>
</evidence>
<evidence type="ECO:0000313" key="2">
    <source>
        <dbReference type="Proteomes" id="UP000242715"/>
    </source>
</evidence>
<reference evidence="2" key="1">
    <citation type="journal article" date="2017" name="Front. Plant Sci.">
        <title>Climate Clever Clovers: New Paradigm to Reduce the Environmental Footprint of Ruminants by Breeding Low Methanogenic Forages Utilizing Haplotype Variation.</title>
        <authorList>
            <person name="Kaur P."/>
            <person name="Appels R."/>
            <person name="Bayer P.E."/>
            <person name="Keeble-Gagnere G."/>
            <person name="Wang J."/>
            <person name="Hirakawa H."/>
            <person name="Shirasawa K."/>
            <person name="Vercoe P."/>
            <person name="Stefanova K."/>
            <person name="Durmic Z."/>
            <person name="Nichols P."/>
            <person name="Revell C."/>
            <person name="Isobe S.N."/>
            <person name="Edwards D."/>
            <person name="Erskine W."/>
        </authorList>
    </citation>
    <scope>NUCLEOTIDE SEQUENCE [LARGE SCALE GENOMIC DNA]</scope>
    <source>
        <strain evidence="2">cv. Daliak</strain>
    </source>
</reference>
<name>A0A2Z6MTP2_TRISU</name>